<gene>
    <name evidence="2" type="ORF">OEZ85_011504</name>
</gene>
<name>A0ABY8TUG1_TETOB</name>
<reference evidence="2 3" key="1">
    <citation type="submission" date="2023-05" db="EMBL/GenBank/DDBJ databases">
        <title>A 100% complete, gapless, phased diploid assembly of the Scenedesmus obliquus UTEX 3031 genome.</title>
        <authorList>
            <person name="Biondi T.C."/>
            <person name="Hanschen E.R."/>
            <person name="Kwon T."/>
            <person name="Eng W."/>
            <person name="Kruse C.P.S."/>
            <person name="Koehler S.I."/>
            <person name="Kunde Y."/>
            <person name="Gleasner C.D."/>
            <person name="You Mak K.T."/>
            <person name="Polle J."/>
            <person name="Hovde B.T."/>
            <person name="Starkenburg S.R."/>
        </authorList>
    </citation>
    <scope>NUCLEOTIDE SEQUENCE [LARGE SCALE GENOMIC DNA]</scope>
    <source>
        <strain evidence="2 3">DOE0152z</strain>
    </source>
</reference>
<dbReference type="EMBL" id="CP126210">
    <property type="protein sequence ID" value="WIA11386.1"/>
    <property type="molecule type" value="Genomic_DNA"/>
</dbReference>
<proteinExistence type="predicted"/>
<evidence type="ECO:0000313" key="2">
    <source>
        <dbReference type="EMBL" id="WIA11386.1"/>
    </source>
</evidence>
<organism evidence="2 3">
    <name type="scientific">Tetradesmus obliquus</name>
    <name type="common">Green alga</name>
    <name type="synonym">Acutodesmus obliquus</name>
    <dbReference type="NCBI Taxonomy" id="3088"/>
    <lineage>
        <taxon>Eukaryota</taxon>
        <taxon>Viridiplantae</taxon>
        <taxon>Chlorophyta</taxon>
        <taxon>core chlorophytes</taxon>
        <taxon>Chlorophyceae</taxon>
        <taxon>CS clade</taxon>
        <taxon>Sphaeropleales</taxon>
        <taxon>Scenedesmaceae</taxon>
        <taxon>Tetradesmus</taxon>
    </lineage>
</organism>
<protein>
    <submittedName>
        <fullName evidence="2">Uncharacterized protein</fullName>
    </submittedName>
</protein>
<dbReference type="Proteomes" id="UP001244341">
    <property type="component" value="Chromosome 3b"/>
</dbReference>
<accession>A0ABY8TUG1</accession>
<keyword evidence="3" id="KW-1185">Reference proteome</keyword>
<evidence type="ECO:0000313" key="3">
    <source>
        <dbReference type="Proteomes" id="UP001244341"/>
    </source>
</evidence>
<feature type="region of interest" description="Disordered" evidence="1">
    <location>
        <begin position="129"/>
        <end position="153"/>
    </location>
</feature>
<sequence length="153" mass="17302">MEARGVDASALETFRLKYGMRRDVNGRAQLRRSDGTWMQCKLDMEVAGTMLLRDTNDGSVHVLQTDKLEQIDLSDDYLLLTLFADGEWQGQTQPIQLGDGDKLEPLQVEEQQFKDFVGMIKTLQDMEEEVMQQQQQPSGAPIIDVKAEPANGR</sequence>
<evidence type="ECO:0000256" key="1">
    <source>
        <dbReference type="SAM" id="MobiDB-lite"/>
    </source>
</evidence>